<dbReference type="PANTHER" id="PTHR11014">
    <property type="entry name" value="PEPTIDASE M20 FAMILY MEMBER"/>
    <property type="match status" value="1"/>
</dbReference>
<dbReference type="SUPFAM" id="SSF55031">
    <property type="entry name" value="Bacterial exopeptidase dimerisation domain"/>
    <property type="match status" value="1"/>
</dbReference>
<evidence type="ECO:0008006" key="7">
    <source>
        <dbReference type="Google" id="ProtNLM"/>
    </source>
</evidence>
<dbReference type="InterPro" id="IPR047654">
    <property type="entry name" value="IS1634_transpos"/>
</dbReference>
<dbReference type="InterPro" id="IPR036264">
    <property type="entry name" value="Bact_exopeptidase_dim_dom"/>
</dbReference>
<dbReference type="Pfam" id="PF14104">
    <property type="entry name" value="DUF4277"/>
    <property type="match status" value="1"/>
</dbReference>
<dbReference type="InterPro" id="IPR025457">
    <property type="entry name" value="DUF4277"/>
</dbReference>
<accession>A0AA91TDX8</accession>
<dbReference type="GO" id="GO:0016787">
    <property type="term" value="F:hydrolase activity"/>
    <property type="evidence" value="ECO:0007669"/>
    <property type="project" value="UniProtKB-KW"/>
</dbReference>
<organism evidence="5 6">
    <name type="scientific">Geobacillus thermocatenulatus</name>
    <dbReference type="NCBI Taxonomy" id="33938"/>
    <lineage>
        <taxon>Bacteria</taxon>
        <taxon>Bacillati</taxon>
        <taxon>Bacillota</taxon>
        <taxon>Bacilli</taxon>
        <taxon>Bacillales</taxon>
        <taxon>Anoxybacillaceae</taxon>
        <taxon>Geobacillus</taxon>
        <taxon>Geobacillus thermoleovorans group</taxon>
    </lineage>
</organism>
<dbReference type="Gene3D" id="3.40.630.10">
    <property type="entry name" value="Zn peptidases"/>
    <property type="match status" value="1"/>
</dbReference>
<evidence type="ECO:0000256" key="2">
    <source>
        <dbReference type="ARBA" id="ARBA00022801"/>
    </source>
</evidence>
<dbReference type="InterPro" id="IPR017439">
    <property type="entry name" value="Amidohydrolase"/>
</dbReference>
<evidence type="ECO:0000313" key="6">
    <source>
        <dbReference type="Proteomes" id="UP000198378"/>
    </source>
</evidence>
<dbReference type="AlphaFoldDB" id="A0AA91TDX8"/>
<dbReference type="NCBIfam" id="NF033559">
    <property type="entry name" value="transpos_IS1634"/>
    <property type="match status" value="1"/>
</dbReference>
<dbReference type="FunFam" id="3.30.70.360:FF:000014">
    <property type="entry name" value="N-acyl-L-amino acid amidohydrolase"/>
    <property type="match status" value="1"/>
</dbReference>
<dbReference type="Gene3D" id="3.30.70.360">
    <property type="match status" value="1"/>
</dbReference>
<reference evidence="5 6" key="1">
    <citation type="submission" date="2017-05" db="EMBL/GenBank/DDBJ databases">
        <title>The genome sequence of Geobacillus thermocatenulatus DSM 730.</title>
        <authorList>
            <person name="Ramaloko W.T."/>
            <person name="Koen N."/>
            <person name="Polliack S."/>
            <person name="Aliyu H."/>
            <person name="Lebre P."/>
            <person name="Mohr T."/>
            <person name="Oswald F."/>
            <person name="Zwick M."/>
            <person name="Neumann A."/>
            <person name="Syldatk C."/>
            <person name="Cowan D."/>
            <person name="De Maayer P."/>
        </authorList>
    </citation>
    <scope>NUCLEOTIDE SEQUENCE [LARGE SCALE GENOMIC DNA]</scope>
    <source>
        <strain evidence="5 6">BGSC 93A1</strain>
    </source>
</reference>
<dbReference type="EMBL" id="NEWK01000001">
    <property type="protein sequence ID" value="OXB88779.1"/>
    <property type="molecule type" value="Genomic_DNA"/>
</dbReference>
<dbReference type="Pfam" id="PF01546">
    <property type="entry name" value="Peptidase_M20"/>
    <property type="match status" value="1"/>
</dbReference>
<dbReference type="RefSeq" id="WP_089113815.1">
    <property type="nucleotide sequence ID" value="NZ_NEWK01000001.1"/>
</dbReference>
<evidence type="ECO:0000256" key="1">
    <source>
        <dbReference type="ARBA" id="ARBA00006153"/>
    </source>
</evidence>
<dbReference type="Proteomes" id="UP000198378">
    <property type="component" value="Unassembled WGS sequence"/>
</dbReference>
<gene>
    <name evidence="5" type="ORF">B9L19_01275</name>
</gene>
<feature type="domain" description="DUF4277" evidence="4">
    <location>
        <begin position="7"/>
        <end position="109"/>
    </location>
</feature>
<dbReference type="NCBIfam" id="TIGR01891">
    <property type="entry name" value="amidohydrolases"/>
    <property type="match status" value="1"/>
</dbReference>
<dbReference type="PANTHER" id="PTHR11014:SF63">
    <property type="entry name" value="METALLOPEPTIDASE, PUTATIVE (AFU_ORTHOLOGUE AFUA_6G09600)-RELATED"/>
    <property type="match status" value="1"/>
</dbReference>
<evidence type="ECO:0000313" key="5">
    <source>
        <dbReference type="EMBL" id="OXB88779.1"/>
    </source>
</evidence>
<dbReference type="InterPro" id="IPR002933">
    <property type="entry name" value="Peptidase_M20"/>
</dbReference>
<evidence type="ECO:0000259" key="4">
    <source>
        <dbReference type="Pfam" id="PF14104"/>
    </source>
</evidence>
<protein>
    <recommendedName>
        <fullName evidence="7">Peptidase M20</fullName>
    </recommendedName>
</protein>
<dbReference type="SUPFAM" id="SSF53187">
    <property type="entry name" value="Zn-dependent exopeptidases"/>
    <property type="match status" value="1"/>
</dbReference>
<keyword evidence="2" id="KW-0378">Hydrolase</keyword>
<sequence length="655" mass="73854">MNVQVKKVYRNDYLNIISALFKKLGLPQLIDHLVPVDPQCQTRVSDAVQAILYNLFDGRQALVHVERWAQEIDLEKLIRPGLHPSWLNDDALARHLDRLYEADIHKVISTCLIHIYRKEGLSLRAFHADTTDKTVYGAYESASLEALQITHGYNRHHRWQKQIGFGLVGNEDGIPFYGDVHDGNLPDKTWNPEVLSRVHEQLKQAKMEDEWIYVADSAAMTKDTLAQTKAANAFLITRGPSSLRIVKRALAEADSPHIPWSEPFTLAERNGATYRVWETSSTYEGHPVRLIVVESSALDQRKGKTLEKERTKEAELLREEQAHWERHPFSCREDAEQALASLKASLRPRFHRVEAAVEEIVRPKKRRGRPTAMLLGTAKIFSQLRDDIRGEIRFLFQHAEELFPGGAEEMVQAGVMDGVDVVIGTHLWSPLERGKIGIVYGPMMAAPDRFFIRIIGKGGHGAMPHQTIDAIAIGAQVVTNLQHIVSRYVDPLEPLVLSVTQFVAGTAHNVLPGEVEIQGTVRTFDETLRRTVPQWMERIVKGITEAHGASYEFRFDYGYRPVINYDEVTRVMEETACELFGEEAVARLKPNMGGEDFSAFLQKAPGSFFYVGAGNVEKGIVYPHHHPRFTIDEDALEIGVQMFVAATLKLLAGAE</sequence>
<dbReference type="InterPro" id="IPR011650">
    <property type="entry name" value="Peptidase_M20_dimer"/>
</dbReference>
<comment type="similarity">
    <text evidence="1">Belongs to the peptidase M20 family.</text>
</comment>
<name>A0AA91TDX8_9BACL</name>
<feature type="domain" description="Peptidase M20 dimerisation" evidence="3">
    <location>
        <begin position="452"/>
        <end position="539"/>
    </location>
</feature>
<proteinExistence type="inferred from homology"/>
<evidence type="ECO:0000259" key="3">
    <source>
        <dbReference type="Pfam" id="PF07687"/>
    </source>
</evidence>
<dbReference type="Pfam" id="PF07687">
    <property type="entry name" value="M20_dimer"/>
    <property type="match status" value="1"/>
</dbReference>
<comment type="caution">
    <text evidence="5">The sequence shown here is derived from an EMBL/GenBank/DDBJ whole genome shotgun (WGS) entry which is preliminary data.</text>
</comment>
<keyword evidence="6" id="KW-1185">Reference proteome</keyword>